<organism evidence="2 3">
    <name type="scientific">Leptospira idonii</name>
    <dbReference type="NCBI Taxonomy" id="1193500"/>
    <lineage>
        <taxon>Bacteria</taxon>
        <taxon>Pseudomonadati</taxon>
        <taxon>Spirochaetota</taxon>
        <taxon>Spirochaetia</taxon>
        <taxon>Leptospirales</taxon>
        <taxon>Leptospiraceae</taxon>
        <taxon>Leptospira</taxon>
    </lineage>
</organism>
<keyword evidence="1" id="KW-0472">Membrane</keyword>
<protein>
    <submittedName>
        <fullName evidence="2">Uncharacterized protein</fullName>
    </submittedName>
</protein>
<feature type="transmembrane region" description="Helical" evidence="1">
    <location>
        <begin position="43"/>
        <end position="64"/>
    </location>
</feature>
<evidence type="ECO:0000256" key="1">
    <source>
        <dbReference type="SAM" id="Phobius"/>
    </source>
</evidence>
<reference evidence="2" key="1">
    <citation type="journal article" date="2019" name="PLoS Negl. Trop. Dis.">
        <title>Revisiting the worldwide diversity of Leptospira species in the environment.</title>
        <authorList>
            <person name="Vincent A.T."/>
            <person name="Schiettekatte O."/>
            <person name="Bourhy P."/>
            <person name="Veyrier F.J."/>
            <person name="Picardeau M."/>
        </authorList>
    </citation>
    <scope>NUCLEOTIDE SEQUENCE [LARGE SCALE GENOMIC DNA]</scope>
    <source>
        <strain evidence="2">201300427</strain>
    </source>
</reference>
<accession>A0A4R9LWS1</accession>
<dbReference type="RefSeq" id="WP_135761873.1">
    <property type="nucleotide sequence ID" value="NZ_RQHW01000078.1"/>
</dbReference>
<dbReference type="AlphaFoldDB" id="A0A4R9LWS1"/>
<gene>
    <name evidence="2" type="ORF">EHS15_17425</name>
</gene>
<keyword evidence="1" id="KW-0812">Transmembrane</keyword>
<evidence type="ECO:0000313" key="2">
    <source>
        <dbReference type="EMBL" id="TGN17319.1"/>
    </source>
</evidence>
<proteinExistence type="predicted"/>
<keyword evidence="1" id="KW-1133">Transmembrane helix</keyword>
<evidence type="ECO:0000313" key="3">
    <source>
        <dbReference type="Proteomes" id="UP000298058"/>
    </source>
</evidence>
<comment type="caution">
    <text evidence="2">The sequence shown here is derived from an EMBL/GenBank/DDBJ whole genome shotgun (WGS) entry which is preliminary data.</text>
</comment>
<feature type="transmembrane region" description="Helical" evidence="1">
    <location>
        <begin position="7"/>
        <end position="31"/>
    </location>
</feature>
<name>A0A4R9LWS1_9LEPT</name>
<sequence>MVFLKSLLIIATSIIVCGALGFIIPFVISLIEPKWGTALSMVPMLTVPIGLVVGLVAGICIVFFF</sequence>
<keyword evidence="3" id="KW-1185">Reference proteome</keyword>
<dbReference type="Proteomes" id="UP000298058">
    <property type="component" value="Unassembled WGS sequence"/>
</dbReference>
<dbReference type="EMBL" id="RQHW01000078">
    <property type="protein sequence ID" value="TGN17319.1"/>
    <property type="molecule type" value="Genomic_DNA"/>
</dbReference>